<dbReference type="SUPFAM" id="SSF52058">
    <property type="entry name" value="L domain-like"/>
    <property type="match status" value="1"/>
</dbReference>
<dbReference type="InterPro" id="IPR050647">
    <property type="entry name" value="Plant_LRR-RLKs"/>
</dbReference>
<dbReference type="PROSITE" id="PS50011">
    <property type="entry name" value="PROTEIN_KINASE_DOM"/>
    <property type="match status" value="1"/>
</dbReference>
<evidence type="ECO:0000256" key="6">
    <source>
        <dbReference type="ARBA" id="ARBA00023136"/>
    </source>
</evidence>
<dbReference type="InterPro" id="IPR032675">
    <property type="entry name" value="LRR_dom_sf"/>
</dbReference>
<evidence type="ECO:0000256" key="5">
    <source>
        <dbReference type="ARBA" id="ARBA00022989"/>
    </source>
</evidence>
<evidence type="ECO:0000256" key="1">
    <source>
        <dbReference type="ARBA" id="ARBA00004370"/>
    </source>
</evidence>
<dbReference type="Gene3D" id="3.80.10.10">
    <property type="entry name" value="Ribonuclease Inhibitor"/>
    <property type="match status" value="2"/>
</dbReference>
<protein>
    <submittedName>
        <fullName evidence="10">Probable inactive leucine-rich repeat receptor-like protein kinase At3g03770</fullName>
    </submittedName>
</protein>
<dbReference type="RefSeq" id="XP_018823077.1">
    <property type="nucleotide sequence ID" value="XM_018967532.2"/>
</dbReference>
<proteinExistence type="predicted"/>
<dbReference type="PANTHER" id="PTHR48056:SF61">
    <property type="entry name" value="PROTEIN KINASE DOMAIN-CONTAINING PROTEIN"/>
    <property type="match status" value="1"/>
</dbReference>
<dbReference type="GeneID" id="108992828"/>
<dbReference type="Gene3D" id="3.30.200.20">
    <property type="entry name" value="Phosphorylase Kinase, domain 1"/>
    <property type="match status" value="1"/>
</dbReference>
<keyword evidence="5" id="KW-1133">Transmembrane helix</keyword>
<evidence type="ECO:0000259" key="8">
    <source>
        <dbReference type="PROSITE" id="PS50011"/>
    </source>
</evidence>
<dbReference type="InterPro" id="IPR011009">
    <property type="entry name" value="Kinase-like_dom_sf"/>
</dbReference>
<accession>A0A2I4EUM7</accession>
<feature type="domain" description="Protein kinase" evidence="8">
    <location>
        <begin position="482"/>
        <end position="750"/>
    </location>
</feature>
<dbReference type="FunFam" id="3.80.10.10:FF:000155">
    <property type="entry name" value="Putative inactive leucine-rich repeat receptor-like protein kinase"/>
    <property type="match status" value="1"/>
</dbReference>
<dbReference type="PANTHER" id="PTHR48056">
    <property type="entry name" value="LRR RECEPTOR-LIKE SERINE/THREONINE-PROTEIN KINASE-RELATED"/>
    <property type="match status" value="1"/>
</dbReference>
<dbReference type="GO" id="GO:0004672">
    <property type="term" value="F:protein kinase activity"/>
    <property type="evidence" value="ECO:0000318"/>
    <property type="project" value="GO_Central"/>
</dbReference>
<evidence type="ECO:0000256" key="7">
    <source>
        <dbReference type="ARBA" id="ARBA00023180"/>
    </source>
</evidence>
<dbReference type="InterPro" id="IPR001611">
    <property type="entry name" value="Leu-rich_rpt"/>
</dbReference>
<comment type="subcellular location">
    <subcellularLocation>
        <location evidence="1">Membrane</location>
    </subcellularLocation>
</comment>
<keyword evidence="6" id="KW-0472">Membrane</keyword>
<dbReference type="Proteomes" id="UP000235220">
    <property type="component" value="Chromosome 2"/>
</dbReference>
<keyword evidence="4" id="KW-0677">Repeat</keyword>
<evidence type="ECO:0000256" key="4">
    <source>
        <dbReference type="ARBA" id="ARBA00022737"/>
    </source>
</evidence>
<dbReference type="OrthoDB" id="676979at2759"/>
<dbReference type="KEGG" id="jre:108992828"/>
<dbReference type="SUPFAM" id="SSF56112">
    <property type="entry name" value="Protein kinase-like (PK-like)"/>
    <property type="match status" value="1"/>
</dbReference>
<dbReference type="FunFam" id="1.10.510.10:FF:000657">
    <property type="entry name" value="Putative inactive leucine-rich repeat receptor-like protein kinase"/>
    <property type="match status" value="1"/>
</dbReference>
<dbReference type="Pfam" id="PF07714">
    <property type="entry name" value="PK_Tyr_Ser-Thr"/>
    <property type="match status" value="1"/>
</dbReference>
<dbReference type="AlphaFoldDB" id="A0A2I4EUM7"/>
<evidence type="ECO:0000313" key="10">
    <source>
        <dbReference type="RefSeq" id="XP_018823077.1"/>
    </source>
</evidence>
<keyword evidence="7" id="KW-0325">Glycoprotein</keyword>
<dbReference type="InterPro" id="IPR000719">
    <property type="entry name" value="Prot_kinase_dom"/>
</dbReference>
<name>A0A2I4EUM7_JUGRE</name>
<reference evidence="10" key="1">
    <citation type="submission" date="2025-08" db="UniProtKB">
        <authorList>
            <consortium name="RefSeq"/>
        </authorList>
    </citation>
    <scope>IDENTIFICATION</scope>
    <source>
        <tissue evidence="10">Leaves</tissue>
    </source>
</reference>
<keyword evidence="9" id="KW-1185">Reference proteome</keyword>
<dbReference type="Pfam" id="PF00560">
    <property type="entry name" value="LRR_1"/>
    <property type="match status" value="1"/>
</dbReference>
<dbReference type="Gene3D" id="1.10.510.10">
    <property type="entry name" value="Transferase(Phosphotransferase) domain 1"/>
    <property type="match status" value="1"/>
</dbReference>
<dbReference type="FunFam" id="3.80.10.10:FF:000380">
    <property type="entry name" value="Putative inactive leucine-rich repeat receptor-like protein kinase"/>
    <property type="match status" value="1"/>
</dbReference>
<sequence>MGWCDTFLLFWFTWSFFVLGTNQLQPSQTQVLLQLRKQFEYPPQLEIWNDHTKDFCLLSSSKVNITCQDNFVTELRIMGDKLAKVSGFNGFAIPNQTLSESFSVDSFVATLARLTSLRVLSLVSLGIWGPFPDKIHRFSSSLEYLDLSSNFLFGSVPPKISTMVKLQTLKLDDNFFNTTVPTWFDSLSNLIVLSLRNNQFKGPFPSSILSITTLTNLIMSSNDISGELPSLSTLSSLRVLDLSANKLHSVLTDMPEGLELAFLSNNSFFGNIPRQYGRLSRLQHLDMSLNVLGGLPPAALFSLPNISYLNIASNMFSGIFPDHLSCGSKLEFVDISNNRLMGGLPYCLSANSENRVVKIDGNCLSIDMRHQHAEPYCEEVNVNKQSKGKNAGIFVGVIVGIFVLVVLLAFGSLFLWRTYCPRGLSEQHVLQKALKDSSAAGFSSELLANARFVSEAAKLGMQGLPECRSFTLEELKEATNNFDNSAFMGEGSCGKLYRGRLGNGTLVVIRCLPWSKKYSIRNLKLRLDLLAKLRYPHLVGLLGHSVDVSGTDDCSVNNVFLISEYMSGGSFRTYLAGNSCRKVFNWSERLAVLISVAKGVHFLHTGVIPGFFNNRLKTNNILLNEHWVAKLSDYGMSIILEETNKFGAKGEGHKSWQMTKLEDDVYSFGFILLEALVGPSICAKREEFLLNEMASLNSQDGRKRIIDPIVQTTCSQESLSAVISIMNRCISLESCSRPSIEDVLWNLQYASQIQATTGDGDHRFNTSTASHQ</sequence>
<dbReference type="Gramene" id="Jr02_01160_p1">
    <property type="protein sequence ID" value="cds.Jr02_01160_p1"/>
    <property type="gene ID" value="Jr02_01160"/>
</dbReference>
<dbReference type="PRINTS" id="PR00019">
    <property type="entry name" value="LEURICHRPT"/>
</dbReference>
<organism evidence="9 10">
    <name type="scientific">Juglans regia</name>
    <name type="common">English walnut</name>
    <dbReference type="NCBI Taxonomy" id="51240"/>
    <lineage>
        <taxon>Eukaryota</taxon>
        <taxon>Viridiplantae</taxon>
        <taxon>Streptophyta</taxon>
        <taxon>Embryophyta</taxon>
        <taxon>Tracheophyta</taxon>
        <taxon>Spermatophyta</taxon>
        <taxon>Magnoliopsida</taxon>
        <taxon>eudicotyledons</taxon>
        <taxon>Gunneridae</taxon>
        <taxon>Pentapetalae</taxon>
        <taxon>rosids</taxon>
        <taxon>fabids</taxon>
        <taxon>Fagales</taxon>
        <taxon>Juglandaceae</taxon>
        <taxon>Juglans</taxon>
    </lineage>
</organism>
<evidence type="ECO:0000256" key="2">
    <source>
        <dbReference type="ARBA" id="ARBA00022614"/>
    </source>
</evidence>
<gene>
    <name evidence="10" type="primary">LOC108992828</name>
</gene>
<dbReference type="SMART" id="SM00369">
    <property type="entry name" value="LRR_TYP"/>
    <property type="match status" value="4"/>
</dbReference>
<keyword evidence="3" id="KW-0812">Transmembrane</keyword>
<dbReference type="InterPro" id="IPR001245">
    <property type="entry name" value="Ser-Thr/Tyr_kinase_cat_dom"/>
</dbReference>
<keyword evidence="2" id="KW-0433">Leucine-rich repeat</keyword>
<evidence type="ECO:0000313" key="9">
    <source>
        <dbReference type="Proteomes" id="UP000235220"/>
    </source>
</evidence>
<dbReference type="Pfam" id="PF13855">
    <property type="entry name" value="LRR_8"/>
    <property type="match status" value="2"/>
</dbReference>
<dbReference type="GO" id="GO:0005524">
    <property type="term" value="F:ATP binding"/>
    <property type="evidence" value="ECO:0007669"/>
    <property type="project" value="InterPro"/>
</dbReference>
<dbReference type="GO" id="GO:0005886">
    <property type="term" value="C:plasma membrane"/>
    <property type="evidence" value="ECO:0000318"/>
    <property type="project" value="GO_Central"/>
</dbReference>
<dbReference type="InterPro" id="IPR003591">
    <property type="entry name" value="Leu-rich_rpt_typical-subtyp"/>
</dbReference>
<evidence type="ECO:0000256" key="3">
    <source>
        <dbReference type="ARBA" id="ARBA00022692"/>
    </source>
</evidence>